<reference evidence="1" key="2">
    <citation type="submission" date="2023-04" db="EMBL/GenBank/DDBJ databases">
        <authorList>
            <person name="Bruccoleri R.E."/>
            <person name="Oakeley E.J."/>
            <person name="Faust A.-M."/>
            <person name="Dessus-Babus S."/>
            <person name="Altorfer M."/>
            <person name="Burckhardt D."/>
            <person name="Oertli M."/>
            <person name="Naumann U."/>
            <person name="Petersen F."/>
            <person name="Wong J."/>
        </authorList>
    </citation>
    <scope>NUCLEOTIDE SEQUENCE</scope>
    <source>
        <strain evidence="1">GSM-AAB239-AS_SAM_17_03QT</strain>
        <tissue evidence="1">Leaf</tissue>
    </source>
</reference>
<evidence type="ECO:0000313" key="1">
    <source>
        <dbReference type="EMBL" id="KAJ6800451.1"/>
    </source>
</evidence>
<name>A0AAX6E925_IRIPA</name>
<comment type="caution">
    <text evidence="1">The sequence shown here is derived from an EMBL/GenBank/DDBJ whole genome shotgun (WGS) entry which is preliminary data.</text>
</comment>
<evidence type="ECO:0000313" key="2">
    <source>
        <dbReference type="Proteomes" id="UP001140949"/>
    </source>
</evidence>
<protein>
    <submittedName>
        <fullName evidence="1">Uncharacterized protein</fullName>
    </submittedName>
</protein>
<sequence>MATRSVAISTATRRRGSSLDCDPGLLLLVNAASSAVLATLATQPTVSRGADRVDLLRRRRRWSFLRDS</sequence>
<organism evidence="1 2">
    <name type="scientific">Iris pallida</name>
    <name type="common">Sweet iris</name>
    <dbReference type="NCBI Taxonomy" id="29817"/>
    <lineage>
        <taxon>Eukaryota</taxon>
        <taxon>Viridiplantae</taxon>
        <taxon>Streptophyta</taxon>
        <taxon>Embryophyta</taxon>
        <taxon>Tracheophyta</taxon>
        <taxon>Spermatophyta</taxon>
        <taxon>Magnoliopsida</taxon>
        <taxon>Liliopsida</taxon>
        <taxon>Asparagales</taxon>
        <taxon>Iridaceae</taxon>
        <taxon>Iridoideae</taxon>
        <taxon>Irideae</taxon>
        <taxon>Iris</taxon>
    </lineage>
</organism>
<proteinExistence type="predicted"/>
<reference evidence="1" key="1">
    <citation type="journal article" date="2023" name="GigaByte">
        <title>Genome assembly of the bearded iris, Iris pallida Lam.</title>
        <authorList>
            <person name="Bruccoleri R.E."/>
            <person name="Oakeley E.J."/>
            <person name="Faust A.M.E."/>
            <person name="Altorfer M."/>
            <person name="Dessus-Babus S."/>
            <person name="Burckhardt D."/>
            <person name="Oertli M."/>
            <person name="Naumann U."/>
            <person name="Petersen F."/>
            <person name="Wong J."/>
        </authorList>
    </citation>
    <scope>NUCLEOTIDE SEQUENCE</scope>
    <source>
        <strain evidence="1">GSM-AAB239-AS_SAM_17_03QT</strain>
    </source>
</reference>
<dbReference type="Proteomes" id="UP001140949">
    <property type="component" value="Unassembled WGS sequence"/>
</dbReference>
<accession>A0AAX6E925</accession>
<dbReference type="AlphaFoldDB" id="A0AAX6E925"/>
<dbReference type="EMBL" id="JANAVB010038662">
    <property type="protein sequence ID" value="KAJ6800451.1"/>
    <property type="molecule type" value="Genomic_DNA"/>
</dbReference>
<keyword evidence="2" id="KW-1185">Reference proteome</keyword>
<gene>
    <name evidence="1" type="ORF">M6B38_109920</name>
</gene>